<dbReference type="Proteomes" id="UP000053989">
    <property type="component" value="Unassembled WGS sequence"/>
</dbReference>
<evidence type="ECO:0000313" key="3">
    <source>
        <dbReference type="Proteomes" id="UP000053989"/>
    </source>
</evidence>
<sequence length="201" mass="22647">MINQCINYRRLRYKRSSGHRTNNGHSTRRKQTQRSPLMAGVRFLRLRGFGSTHSKLTTKRARCVPHWLTHCQGTGSRRLTNLTSYDLHMGPERGITAISLDRSPATAMSNSSPSELDQTADRPFHRDPFDGPVSIPPALSPLIDEVFPDPALPPSAICPQRFPGIDPASTDALIRTLAHNHVAWHIFFNFKGFHKFVPDSR</sequence>
<reference evidence="2 3" key="1">
    <citation type="submission" date="2014-04" db="EMBL/GenBank/DDBJ databases">
        <authorList>
            <consortium name="DOE Joint Genome Institute"/>
            <person name="Kuo A."/>
            <person name="Kohler A."/>
            <person name="Nagy L.G."/>
            <person name="Floudas D."/>
            <person name="Copeland A."/>
            <person name="Barry K.W."/>
            <person name="Cichocki N."/>
            <person name="Veneault-Fourrey C."/>
            <person name="LaButti K."/>
            <person name="Lindquist E.A."/>
            <person name="Lipzen A."/>
            <person name="Lundell T."/>
            <person name="Morin E."/>
            <person name="Murat C."/>
            <person name="Sun H."/>
            <person name="Tunlid A."/>
            <person name="Henrissat B."/>
            <person name="Grigoriev I.V."/>
            <person name="Hibbett D.S."/>
            <person name="Martin F."/>
            <person name="Nordberg H.P."/>
            <person name="Cantor M.N."/>
            <person name="Hua S.X."/>
        </authorList>
    </citation>
    <scope>NUCLEOTIDE SEQUENCE [LARGE SCALE GENOMIC DNA]</scope>
    <source>
        <strain evidence="2 3">Foug A</strain>
    </source>
</reference>
<feature type="region of interest" description="Disordered" evidence="1">
    <location>
        <begin position="14"/>
        <end position="36"/>
    </location>
</feature>
<dbReference type="OrthoDB" id="10004862at2759"/>
<protein>
    <submittedName>
        <fullName evidence="2">Uncharacterized protein</fullName>
    </submittedName>
</protein>
<reference evidence="3" key="2">
    <citation type="submission" date="2015-01" db="EMBL/GenBank/DDBJ databases">
        <title>Evolutionary Origins and Diversification of the Mycorrhizal Mutualists.</title>
        <authorList>
            <consortium name="DOE Joint Genome Institute"/>
            <consortium name="Mycorrhizal Genomics Consortium"/>
            <person name="Kohler A."/>
            <person name="Kuo A."/>
            <person name="Nagy L.G."/>
            <person name="Floudas D."/>
            <person name="Copeland A."/>
            <person name="Barry K.W."/>
            <person name="Cichocki N."/>
            <person name="Veneault-Fourrey C."/>
            <person name="LaButti K."/>
            <person name="Lindquist E.A."/>
            <person name="Lipzen A."/>
            <person name="Lundell T."/>
            <person name="Morin E."/>
            <person name="Murat C."/>
            <person name="Riley R."/>
            <person name="Ohm R."/>
            <person name="Sun H."/>
            <person name="Tunlid A."/>
            <person name="Henrissat B."/>
            <person name="Grigoriev I.V."/>
            <person name="Hibbett D.S."/>
            <person name="Martin F."/>
        </authorList>
    </citation>
    <scope>NUCLEOTIDE SEQUENCE [LARGE SCALE GENOMIC DNA]</scope>
    <source>
        <strain evidence="3">Foug A</strain>
    </source>
</reference>
<accession>A0A0C2ZSG9</accession>
<gene>
    <name evidence="2" type="ORF">SCLCIDRAFT_632850</name>
</gene>
<dbReference type="HOGENOM" id="CLU_1361127_0_0_1"/>
<proteinExistence type="predicted"/>
<evidence type="ECO:0000256" key="1">
    <source>
        <dbReference type="SAM" id="MobiDB-lite"/>
    </source>
</evidence>
<evidence type="ECO:0000313" key="2">
    <source>
        <dbReference type="EMBL" id="KIM64478.1"/>
    </source>
</evidence>
<keyword evidence="3" id="KW-1185">Reference proteome</keyword>
<dbReference type="EMBL" id="KN822028">
    <property type="protein sequence ID" value="KIM64478.1"/>
    <property type="molecule type" value="Genomic_DNA"/>
</dbReference>
<organism evidence="2 3">
    <name type="scientific">Scleroderma citrinum Foug A</name>
    <dbReference type="NCBI Taxonomy" id="1036808"/>
    <lineage>
        <taxon>Eukaryota</taxon>
        <taxon>Fungi</taxon>
        <taxon>Dikarya</taxon>
        <taxon>Basidiomycota</taxon>
        <taxon>Agaricomycotina</taxon>
        <taxon>Agaricomycetes</taxon>
        <taxon>Agaricomycetidae</taxon>
        <taxon>Boletales</taxon>
        <taxon>Sclerodermatineae</taxon>
        <taxon>Sclerodermataceae</taxon>
        <taxon>Scleroderma</taxon>
    </lineage>
</organism>
<dbReference type="InParanoid" id="A0A0C2ZSG9"/>
<name>A0A0C2ZSG9_9AGAM</name>
<dbReference type="AlphaFoldDB" id="A0A0C2ZSG9"/>
<dbReference type="STRING" id="1036808.A0A0C2ZSG9"/>